<dbReference type="AlphaFoldDB" id="A0A401TLD4"/>
<dbReference type="Proteomes" id="UP000287033">
    <property type="component" value="Unassembled WGS sequence"/>
</dbReference>
<dbReference type="EMBL" id="BEZZ01109787">
    <property type="protein sequence ID" value="GCC43481.1"/>
    <property type="molecule type" value="Genomic_DNA"/>
</dbReference>
<feature type="non-terminal residue" evidence="2">
    <location>
        <position position="54"/>
    </location>
</feature>
<protein>
    <submittedName>
        <fullName evidence="2">Uncharacterized protein</fullName>
    </submittedName>
</protein>
<comment type="caution">
    <text evidence="2">The sequence shown here is derived from an EMBL/GenBank/DDBJ whole genome shotgun (WGS) entry which is preliminary data.</text>
</comment>
<feature type="region of interest" description="Disordered" evidence="1">
    <location>
        <begin position="1"/>
        <end position="54"/>
    </location>
</feature>
<accession>A0A401TLD4</accession>
<name>A0A401TLD4_CHIPU</name>
<gene>
    <name evidence="2" type="ORF">chiPu_0027650</name>
</gene>
<keyword evidence="3" id="KW-1185">Reference proteome</keyword>
<evidence type="ECO:0000313" key="2">
    <source>
        <dbReference type="EMBL" id="GCC43481.1"/>
    </source>
</evidence>
<proteinExistence type="predicted"/>
<reference evidence="2 3" key="1">
    <citation type="journal article" date="2018" name="Nat. Ecol. Evol.">
        <title>Shark genomes provide insights into elasmobranch evolution and the origin of vertebrates.</title>
        <authorList>
            <person name="Hara Y"/>
            <person name="Yamaguchi K"/>
            <person name="Onimaru K"/>
            <person name="Kadota M"/>
            <person name="Koyanagi M"/>
            <person name="Keeley SD"/>
            <person name="Tatsumi K"/>
            <person name="Tanaka K"/>
            <person name="Motone F"/>
            <person name="Kageyama Y"/>
            <person name="Nozu R"/>
            <person name="Adachi N"/>
            <person name="Nishimura O"/>
            <person name="Nakagawa R"/>
            <person name="Tanegashima C"/>
            <person name="Kiyatake I"/>
            <person name="Matsumoto R"/>
            <person name="Murakumo K"/>
            <person name="Nishida K"/>
            <person name="Terakita A"/>
            <person name="Kuratani S"/>
            <person name="Sato K"/>
            <person name="Hyodo S Kuraku.S."/>
        </authorList>
    </citation>
    <scope>NUCLEOTIDE SEQUENCE [LARGE SCALE GENOMIC DNA]</scope>
</reference>
<organism evidence="2 3">
    <name type="scientific">Chiloscyllium punctatum</name>
    <name type="common">Brownbanded bambooshark</name>
    <name type="synonym">Hemiscyllium punctatum</name>
    <dbReference type="NCBI Taxonomy" id="137246"/>
    <lineage>
        <taxon>Eukaryota</taxon>
        <taxon>Metazoa</taxon>
        <taxon>Chordata</taxon>
        <taxon>Craniata</taxon>
        <taxon>Vertebrata</taxon>
        <taxon>Chondrichthyes</taxon>
        <taxon>Elasmobranchii</taxon>
        <taxon>Galeomorphii</taxon>
        <taxon>Galeoidea</taxon>
        <taxon>Orectolobiformes</taxon>
        <taxon>Hemiscylliidae</taxon>
        <taxon>Chiloscyllium</taxon>
    </lineage>
</organism>
<evidence type="ECO:0000256" key="1">
    <source>
        <dbReference type="SAM" id="MobiDB-lite"/>
    </source>
</evidence>
<sequence>MLSLSEGGAAKGSRARGQPAQAAGEEEIRGHQAELTGRGPKEGRQLRQGTEPAQ</sequence>
<evidence type="ECO:0000313" key="3">
    <source>
        <dbReference type="Proteomes" id="UP000287033"/>
    </source>
</evidence>